<feature type="domain" description="ABC-2 type transporter transmembrane" evidence="6">
    <location>
        <begin position="27"/>
        <end position="381"/>
    </location>
</feature>
<feature type="transmembrane region" description="Helical" evidence="5">
    <location>
        <begin position="364"/>
        <end position="384"/>
    </location>
</feature>
<proteinExistence type="predicted"/>
<dbReference type="GO" id="GO:0016020">
    <property type="term" value="C:membrane"/>
    <property type="evidence" value="ECO:0007669"/>
    <property type="project" value="UniProtKB-SubCell"/>
</dbReference>
<keyword evidence="2 5" id="KW-0812">Transmembrane</keyword>
<comment type="caution">
    <text evidence="7">The sequence shown here is derived from an EMBL/GenBank/DDBJ whole genome shotgun (WGS) entry which is preliminary data.</text>
</comment>
<name>A0A6N7EGP1_9MICO</name>
<comment type="subcellular location">
    <subcellularLocation>
        <location evidence="1">Membrane</location>
        <topology evidence="1">Multi-pass membrane protein</topology>
    </subcellularLocation>
</comment>
<evidence type="ECO:0000256" key="3">
    <source>
        <dbReference type="ARBA" id="ARBA00022989"/>
    </source>
</evidence>
<evidence type="ECO:0000313" key="7">
    <source>
        <dbReference type="EMBL" id="MPV36561.1"/>
    </source>
</evidence>
<evidence type="ECO:0000313" key="8">
    <source>
        <dbReference type="Proteomes" id="UP000437709"/>
    </source>
</evidence>
<evidence type="ECO:0000259" key="6">
    <source>
        <dbReference type="Pfam" id="PF12698"/>
    </source>
</evidence>
<dbReference type="PANTHER" id="PTHR43471:SF3">
    <property type="entry name" value="ABC TRANSPORTER PERMEASE PROTEIN NATB"/>
    <property type="match status" value="1"/>
</dbReference>
<evidence type="ECO:0000256" key="2">
    <source>
        <dbReference type="ARBA" id="ARBA00022692"/>
    </source>
</evidence>
<organism evidence="7 8">
    <name type="scientific">Georgenia subflava</name>
    <dbReference type="NCBI Taxonomy" id="1622177"/>
    <lineage>
        <taxon>Bacteria</taxon>
        <taxon>Bacillati</taxon>
        <taxon>Actinomycetota</taxon>
        <taxon>Actinomycetes</taxon>
        <taxon>Micrococcales</taxon>
        <taxon>Bogoriellaceae</taxon>
        <taxon>Georgenia</taxon>
    </lineage>
</organism>
<dbReference type="EMBL" id="WHPC01000014">
    <property type="protein sequence ID" value="MPV36561.1"/>
    <property type="molecule type" value="Genomic_DNA"/>
</dbReference>
<accession>A0A6N7EGP1</accession>
<dbReference type="GO" id="GO:0140359">
    <property type="term" value="F:ABC-type transporter activity"/>
    <property type="evidence" value="ECO:0007669"/>
    <property type="project" value="InterPro"/>
</dbReference>
<reference evidence="7 8" key="1">
    <citation type="submission" date="2019-10" db="EMBL/GenBank/DDBJ databases">
        <title>Georgenia wutianyii sp. nov. and Georgenia yuyongxinii sp. nov. isolated from plateau pika (Ochotona curzoniae) in the Qinghai-Tibet plateau of China.</title>
        <authorList>
            <person name="Tian Z."/>
        </authorList>
    </citation>
    <scope>NUCLEOTIDE SEQUENCE [LARGE SCALE GENOMIC DNA]</scope>
    <source>
        <strain evidence="7 8">JCM 19765</strain>
    </source>
</reference>
<evidence type="ECO:0000256" key="1">
    <source>
        <dbReference type="ARBA" id="ARBA00004141"/>
    </source>
</evidence>
<feature type="transmembrane region" description="Helical" evidence="5">
    <location>
        <begin position="180"/>
        <end position="208"/>
    </location>
</feature>
<evidence type="ECO:0000256" key="4">
    <source>
        <dbReference type="ARBA" id="ARBA00023136"/>
    </source>
</evidence>
<sequence length="403" mass="42514">MSSLSTVWLVARREVKTRMMTKANIISLAVMLVLIVAGSIVGNYFLNRDAAPEVMTVAVAESVSELTPQLEAAAQGQDVTLELPRMTADEAEEALRGPDGEDPTADAFLDGDPASPELIFAEGQDAEIVGLVASAVQAYVVDAQISELGGDPAEFGQALAAAAPQVRTLETAEDDEFDGAAFGVAMVMISVLLFALIGSGSLIAMGVVEEKTSRVVEILLATIKPTQLLAGKILGIGIYGLFQVVVLGGALAAAVWALGLTDGISVDIGAALVWLIVWFLLGYALYALLFGGFAALVSRQEDIGSVTTPLMFLLFIPFYATMFLVPNDPDGTLATVLSQVPFFAPFMMPVRDAFGVLAPWEMPLAIAIAVVVIPLLVWVAARVYRRGVLHTGGRMKLTDALKG</sequence>
<evidence type="ECO:0000256" key="5">
    <source>
        <dbReference type="SAM" id="Phobius"/>
    </source>
</evidence>
<feature type="transmembrane region" description="Helical" evidence="5">
    <location>
        <begin position="271"/>
        <end position="296"/>
    </location>
</feature>
<keyword evidence="4 5" id="KW-0472">Membrane</keyword>
<dbReference type="InterPro" id="IPR013525">
    <property type="entry name" value="ABC2_TM"/>
</dbReference>
<feature type="transmembrane region" description="Helical" evidence="5">
    <location>
        <begin position="23"/>
        <end position="46"/>
    </location>
</feature>
<feature type="transmembrane region" description="Helical" evidence="5">
    <location>
        <begin position="303"/>
        <end position="325"/>
    </location>
</feature>
<dbReference type="Proteomes" id="UP000437709">
    <property type="component" value="Unassembled WGS sequence"/>
</dbReference>
<protein>
    <submittedName>
        <fullName evidence="7">ABC transporter permease</fullName>
    </submittedName>
</protein>
<feature type="transmembrane region" description="Helical" evidence="5">
    <location>
        <begin position="229"/>
        <end position="259"/>
    </location>
</feature>
<keyword evidence="8" id="KW-1185">Reference proteome</keyword>
<dbReference type="Pfam" id="PF12698">
    <property type="entry name" value="ABC2_membrane_3"/>
    <property type="match status" value="1"/>
</dbReference>
<dbReference type="RefSeq" id="WP_152196664.1">
    <property type="nucleotide sequence ID" value="NZ_VUKD01000007.1"/>
</dbReference>
<dbReference type="AlphaFoldDB" id="A0A6N7EGP1"/>
<dbReference type="PANTHER" id="PTHR43471">
    <property type="entry name" value="ABC TRANSPORTER PERMEASE"/>
    <property type="match status" value="1"/>
</dbReference>
<gene>
    <name evidence="7" type="ORF">GB881_05745</name>
</gene>
<dbReference type="OrthoDB" id="3268959at2"/>
<keyword evidence="3 5" id="KW-1133">Transmembrane helix</keyword>